<accession>A0A101LZE3</accession>
<comment type="caution">
    <text evidence="1">The sequence shown here is derived from an EMBL/GenBank/DDBJ whole genome shotgun (WGS) entry which is preliminary data.</text>
</comment>
<dbReference type="AlphaFoldDB" id="A0A101LZE3"/>
<proteinExistence type="predicted"/>
<protein>
    <submittedName>
        <fullName evidence="1">Uncharacterized protein</fullName>
    </submittedName>
</protein>
<geneLocation type="mitochondrion" evidence="1"/>
<reference evidence="1" key="1">
    <citation type="journal article" date="2015" name="Genome Biol. Evol.">
        <title>Organellar Genomes of White Spruce (Picea glauca): Assembly and Annotation.</title>
        <authorList>
            <person name="Jackman S.D."/>
            <person name="Warren R.L."/>
            <person name="Gibb E.A."/>
            <person name="Vandervalk B.P."/>
            <person name="Mohamadi H."/>
            <person name="Chu J."/>
            <person name="Raymond A."/>
            <person name="Pleasance S."/>
            <person name="Coope R."/>
            <person name="Wildung M.R."/>
            <person name="Ritland C.E."/>
            <person name="Bousquet J."/>
            <person name="Jones S.J."/>
            <person name="Bohlmann J."/>
            <person name="Birol I."/>
        </authorList>
    </citation>
    <scope>NUCLEOTIDE SEQUENCE [LARGE SCALE GENOMIC DNA]</scope>
    <source>
        <tissue evidence="1">Flushing bud</tissue>
    </source>
</reference>
<keyword evidence="1" id="KW-0496">Mitochondrion</keyword>
<dbReference type="EMBL" id="LKAM01000006">
    <property type="protein sequence ID" value="KUM48028.1"/>
    <property type="molecule type" value="Genomic_DNA"/>
</dbReference>
<sequence length="63" mass="7418">MTAVMVLINLPISLTRSYLIKRLYHKGSFYLLPMSHYDEQLPIKIDMCSNNLHCYYTLKATHL</sequence>
<name>A0A101LZE3_PICGL</name>
<gene>
    <name evidence="1" type="ORF">ABT39_MTgene5024</name>
</gene>
<evidence type="ECO:0000313" key="1">
    <source>
        <dbReference type="EMBL" id="KUM48028.1"/>
    </source>
</evidence>
<organism evidence="1">
    <name type="scientific">Picea glauca</name>
    <name type="common">White spruce</name>
    <name type="synonym">Pinus glauca</name>
    <dbReference type="NCBI Taxonomy" id="3330"/>
    <lineage>
        <taxon>Eukaryota</taxon>
        <taxon>Viridiplantae</taxon>
        <taxon>Streptophyta</taxon>
        <taxon>Embryophyta</taxon>
        <taxon>Tracheophyta</taxon>
        <taxon>Spermatophyta</taxon>
        <taxon>Pinopsida</taxon>
        <taxon>Pinidae</taxon>
        <taxon>Conifers I</taxon>
        <taxon>Pinales</taxon>
        <taxon>Pinaceae</taxon>
        <taxon>Picea</taxon>
    </lineage>
</organism>